<dbReference type="Gene3D" id="3.90.1010.10">
    <property type="match status" value="1"/>
</dbReference>
<feature type="domain" description="NIF system FeS cluster assembly NifU N-terminal" evidence="1">
    <location>
        <begin position="13"/>
        <end position="131"/>
    </location>
</feature>
<gene>
    <name evidence="2" type="ORF">S12H4_41003</name>
</gene>
<proteinExistence type="predicted"/>
<dbReference type="AlphaFoldDB" id="X1U234"/>
<dbReference type="CDD" id="cd06664">
    <property type="entry name" value="IscU_like"/>
    <property type="match status" value="1"/>
</dbReference>
<dbReference type="GO" id="GO:0016226">
    <property type="term" value="P:iron-sulfur cluster assembly"/>
    <property type="evidence" value="ECO:0007669"/>
    <property type="project" value="InterPro"/>
</dbReference>
<protein>
    <recommendedName>
        <fullName evidence="1">NIF system FeS cluster assembly NifU N-terminal domain-containing protein</fullName>
    </recommendedName>
</protein>
<evidence type="ECO:0000259" key="1">
    <source>
        <dbReference type="Pfam" id="PF01592"/>
    </source>
</evidence>
<reference evidence="2" key="1">
    <citation type="journal article" date="2014" name="Front. Microbiol.">
        <title>High frequency of phylogenetically diverse reductive dehalogenase-homologous genes in deep subseafloor sedimentary metagenomes.</title>
        <authorList>
            <person name="Kawai M."/>
            <person name="Futagami T."/>
            <person name="Toyoda A."/>
            <person name="Takaki Y."/>
            <person name="Nishi S."/>
            <person name="Hori S."/>
            <person name="Arai W."/>
            <person name="Tsubouchi T."/>
            <person name="Morono Y."/>
            <person name="Uchiyama I."/>
            <person name="Ito T."/>
            <person name="Fujiyama A."/>
            <person name="Inagaki F."/>
            <person name="Takami H."/>
        </authorList>
    </citation>
    <scope>NUCLEOTIDE SEQUENCE</scope>
    <source>
        <strain evidence="2">Expedition CK06-06</strain>
    </source>
</reference>
<dbReference type="InterPro" id="IPR002871">
    <property type="entry name" value="NIF_FeS_clus_asmbl_NifU_N"/>
</dbReference>
<dbReference type="GO" id="GO:0051536">
    <property type="term" value="F:iron-sulfur cluster binding"/>
    <property type="evidence" value="ECO:0007669"/>
    <property type="project" value="InterPro"/>
</dbReference>
<accession>X1U234</accession>
<dbReference type="Pfam" id="PF01592">
    <property type="entry name" value="NifU_N"/>
    <property type="match status" value="1"/>
</dbReference>
<comment type="caution">
    <text evidence="2">The sequence shown here is derived from an EMBL/GenBank/DDBJ whole genome shotgun (WGS) entry which is preliminary data.</text>
</comment>
<dbReference type="PANTHER" id="PTHR10093">
    <property type="entry name" value="IRON-SULFUR CLUSTER ASSEMBLY ENZYME NIFU HOMOLOG"/>
    <property type="match status" value="1"/>
</dbReference>
<sequence length="141" mass="15495">MNEVKSLMIKSGYSDKAIDYYLQKINVGELKDPSVKVIYTGPCGDTMEIFLEISSNVIEDAKFQAIGCAGAFVSGSALMEMIKGKTLEQSEKIHEMNVIDDLGGIPEAKIHCACLAVRTLRMAIEKFKGSEFHPGTVYKPQ</sequence>
<evidence type="ECO:0000313" key="2">
    <source>
        <dbReference type="EMBL" id="GAI97676.1"/>
    </source>
</evidence>
<name>X1U234_9ZZZZ</name>
<dbReference type="EMBL" id="BARW01024942">
    <property type="protein sequence ID" value="GAI97676.1"/>
    <property type="molecule type" value="Genomic_DNA"/>
</dbReference>
<organism evidence="2">
    <name type="scientific">marine sediment metagenome</name>
    <dbReference type="NCBI Taxonomy" id="412755"/>
    <lineage>
        <taxon>unclassified sequences</taxon>
        <taxon>metagenomes</taxon>
        <taxon>ecological metagenomes</taxon>
    </lineage>
</organism>
<dbReference type="GO" id="GO:0005506">
    <property type="term" value="F:iron ion binding"/>
    <property type="evidence" value="ECO:0007669"/>
    <property type="project" value="InterPro"/>
</dbReference>
<dbReference type="SUPFAM" id="SSF82649">
    <property type="entry name" value="SufE/NifU"/>
    <property type="match status" value="1"/>
</dbReference>